<dbReference type="EMBL" id="QFMX01000020">
    <property type="protein sequence ID" value="PZO71910.1"/>
    <property type="molecule type" value="Genomic_DNA"/>
</dbReference>
<gene>
    <name evidence="1" type="ORF">DI640_13900</name>
</gene>
<dbReference type="Proteomes" id="UP000249555">
    <property type="component" value="Unassembled WGS sequence"/>
</dbReference>
<accession>A0A2W4YPK2</accession>
<sequence length="230" mass="25025">MGHSQRQLNQLSECLIALPPENDGMLLSEFDGFVAGILVCPEMILPSEWLPIVWGEEIAPHFADMEQATATLDAVMAHYNRVARGLAKTPTDYEAVYDKDPLTGDLMWEPWITGFERAMQLRPEAWEATVESSDEEIASSIPMLLALHDIAEGGSELGEDAMRELDAMAPDMIPDLVANLNAWVKAQGRAQGPANLPSAPAGRAKVGRNDPCPCGSGRKFKKCCGAEPIH</sequence>
<dbReference type="InterPro" id="IPR036255">
    <property type="entry name" value="YgfB-like_sf"/>
</dbReference>
<name>A0A2W4YPK2_9SPHN</name>
<dbReference type="SUPFAM" id="SSF101327">
    <property type="entry name" value="YgfB-like"/>
    <property type="match status" value="1"/>
</dbReference>
<proteinExistence type="predicted"/>
<evidence type="ECO:0000313" key="1">
    <source>
        <dbReference type="EMBL" id="PZO71910.1"/>
    </source>
</evidence>
<dbReference type="AlphaFoldDB" id="A0A2W4YPK2"/>
<dbReference type="Pfam" id="PF02810">
    <property type="entry name" value="SEC-C"/>
    <property type="match status" value="1"/>
</dbReference>
<dbReference type="SUPFAM" id="SSF103642">
    <property type="entry name" value="Sec-C motif"/>
    <property type="match status" value="1"/>
</dbReference>
<reference evidence="1 2" key="1">
    <citation type="submission" date="2017-08" db="EMBL/GenBank/DDBJ databases">
        <title>Infants hospitalized years apart are colonized by the same room-sourced microbial strains.</title>
        <authorList>
            <person name="Brooks B."/>
            <person name="Olm M.R."/>
            <person name="Firek B.A."/>
            <person name="Baker R."/>
            <person name="Thomas B.C."/>
            <person name="Morowitz M.J."/>
            <person name="Banfield J.F."/>
        </authorList>
    </citation>
    <scope>NUCLEOTIDE SEQUENCE [LARGE SCALE GENOMIC DNA]</scope>
    <source>
        <strain evidence="1">S2_018_000_R3_119</strain>
    </source>
</reference>
<dbReference type="NCBIfam" id="TIGR02292">
    <property type="entry name" value="ygfB_yecA"/>
    <property type="match status" value="1"/>
</dbReference>
<comment type="caution">
    <text evidence="1">The sequence shown here is derived from an EMBL/GenBank/DDBJ whole genome shotgun (WGS) entry which is preliminary data.</text>
</comment>
<dbReference type="Gene3D" id="3.10.450.50">
    <property type="match status" value="1"/>
</dbReference>
<dbReference type="PANTHER" id="PTHR33747:SF1">
    <property type="entry name" value="ADENYLATE CYCLASE-ASSOCIATED CAP C-TERMINAL DOMAIN-CONTAINING PROTEIN"/>
    <property type="match status" value="1"/>
</dbReference>
<protein>
    <submittedName>
        <fullName evidence="1">YecA family protein</fullName>
    </submittedName>
</protein>
<evidence type="ECO:0000313" key="2">
    <source>
        <dbReference type="Proteomes" id="UP000249555"/>
    </source>
</evidence>
<dbReference type="InterPro" id="IPR004027">
    <property type="entry name" value="SEC_C_motif"/>
</dbReference>
<dbReference type="Pfam" id="PF03695">
    <property type="entry name" value="UPF0149"/>
    <property type="match status" value="1"/>
</dbReference>
<organism evidence="1 2">
    <name type="scientific">Sphingomonas taxi</name>
    <dbReference type="NCBI Taxonomy" id="1549858"/>
    <lineage>
        <taxon>Bacteria</taxon>
        <taxon>Pseudomonadati</taxon>
        <taxon>Pseudomonadota</taxon>
        <taxon>Alphaproteobacteria</taxon>
        <taxon>Sphingomonadales</taxon>
        <taxon>Sphingomonadaceae</taxon>
        <taxon>Sphingomonas</taxon>
    </lineage>
</organism>
<dbReference type="PANTHER" id="PTHR33747">
    <property type="entry name" value="UPF0225 PROTEIN SCO1677"/>
    <property type="match status" value="1"/>
</dbReference>
<dbReference type="InterPro" id="IPR011978">
    <property type="entry name" value="YgfB-like"/>
</dbReference>